<evidence type="ECO:0000313" key="8">
    <source>
        <dbReference type="Proteomes" id="UP001149165"/>
    </source>
</evidence>
<dbReference type="PANTHER" id="PTHR33337:SF40">
    <property type="entry name" value="CENP-V_GFA DOMAIN-CONTAINING PROTEIN-RELATED"/>
    <property type="match status" value="1"/>
</dbReference>
<proteinExistence type="inferred from homology"/>
<protein>
    <recommendedName>
        <fullName evidence="6">CENP-V/GFA domain-containing protein</fullName>
    </recommendedName>
</protein>
<reference evidence="7" key="2">
    <citation type="journal article" date="2023" name="IMA Fungus">
        <title>Comparative genomic study of the Penicillium genus elucidates a diverse pangenome and 15 lateral gene transfer events.</title>
        <authorList>
            <person name="Petersen C."/>
            <person name="Sorensen T."/>
            <person name="Nielsen M.R."/>
            <person name="Sondergaard T.E."/>
            <person name="Sorensen J.L."/>
            <person name="Fitzpatrick D.A."/>
            <person name="Frisvad J.C."/>
            <person name="Nielsen K.L."/>
        </authorList>
    </citation>
    <scope>NUCLEOTIDE SEQUENCE</scope>
    <source>
        <strain evidence="7">IBT 30069</strain>
    </source>
</reference>
<sequence>MTEMGITNTEIPLPSPAMTNNVPENTLEHEEWKHRPPYHIQGEEEFGPVKWEGSCQCGKITYALKRERPLNSKFCHCRGCQVMHGAPFQWAAIFHKHDISFARGSSGLAFFSSAQNSQQYEMPTKVSCDFCHTLIMDEGRNVCLLFPQLLRFKGSRDEQRKQLEAFKPSCHIFYEQRMFDVPDGTPKWSAMNDSSQLLDDFGQPVKQ</sequence>
<comment type="caution">
    <text evidence="7">The sequence shown here is derived from an EMBL/GenBank/DDBJ whole genome shotgun (WGS) entry which is preliminary data.</text>
</comment>
<dbReference type="OrthoDB" id="9970124at2759"/>
<dbReference type="Proteomes" id="UP001149165">
    <property type="component" value="Unassembled WGS sequence"/>
</dbReference>
<comment type="similarity">
    <text evidence="1">Belongs to the Gfa family.</text>
</comment>
<evidence type="ECO:0000256" key="4">
    <source>
        <dbReference type="ARBA" id="ARBA00023239"/>
    </source>
</evidence>
<keyword evidence="4" id="KW-0456">Lyase</keyword>
<reference evidence="7" key="1">
    <citation type="submission" date="2022-11" db="EMBL/GenBank/DDBJ databases">
        <authorList>
            <person name="Petersen C."/>
        </authorList>
    </citation>
    <scope>NUCLEOTIDE SEQUENCE</scope>
    <source>
        <strain evidence="7">IBT 30069</strain>
    </source>
</reference>
<evidence type="ECO:0000256" key="3">
    <source>
        <dbReference type="ARBA" id="ARBA00022833"/>
    </source>
</evidence>
<name>A0A9W9G8Q7_9EURO</name>
<dbReference type="PANTHER" id="PTHR33337">
    <property type="entry name" value="GFA DOMAIN-CONTAINING PROTEIN"/>
    <property type="match status" value="1"/>
</dbReference>
<dbReference type="GO" id="GO:0016846">
    <property type="term" value="F:carbon-sulfur lyase activity"/>
    <property type="evidence" value="ECO:0007669"/>
    <property type="project" value="InterPro"/>
</dbReference>
<feature type="region of interest" description="Disordered" evidence="5">
    <location>
        <begin position="1"/>
        <end position="30"/>
    </location>
</feature>
<dbReference type="AlphaFoldDB" id="A0A9W9G8Q7"/>
<keyword evidence="8" id="KW-1185">Reference proteome</keyword>
<evidence type="ECO:0000256" key="2">
    <source>
        <dbReference type="ARBA" id="ARBA00022723"/>
    </source>
</evidence>
<evidence type="ECO:0000256" key="5">
    <source>
        <dbReference type="SAM" id="MobiDB-lite"/>
    </source>
</evidence>
<dbReference type="Pfam" id="PF04828">
    <property type="entry name" value="GFA"/>
    <property type="match status" value="1"/>
</dbReference>
<organism evidence="7 8">
    <name type="scientific">Penicillium angulare</name>
    <dbReference type="NCBI Taxonomy" id="116970"/>
    <lineage>
        <taxon>Eukaryota</taxon>
        <taxon>Fungi</taxon>
        <taxon>Dikarya</taxon>
        <taxon>Ascomycota</taxon>
        <taxon>Pezizomycotina</taxon>
        <taxon>Eurotiomycetes</taxon>
        <taxon>Eurotiomycetidae</taxon>
        <taxon>Eurotiales</taxon>
        <taxon>Aspergillaceae</taxon>
        <taxon>Penicillium</taxon>
    </lineage>
</organism>
<gene>
    <name evidence="7" type="ORF">N7456_002677</name>
</gene>
<evidence type="ECO:0000256" key="1">
    <source>
        <dbReference type="ARBA" id="ARBA00005495"/>
    </source>
</evidence>
<dbReference type="InterPro" id="IPR006913">
    <property type="entry name" value="CENP-V/GFA"/>
</dbReference>
<dbReference type="EMBL" id="JAPQKH010000002">
    <property type="protein sequence ID" value="KAJ5114143.1"/>
    <property type="molecule type" value="Genomic_DNA"/>
</dbReference>
<feature type="compositionally biased region" description="Polar residues" evidence="5">
    <location>
        <begin position="1"/>
        <end position="10"/>
    </location>
</feature>
<dbReference type="InterPro" id="IPR011057">
    <property type="entry name" value="Mss4-like_sf"/>
</dbReference>
<evidence type="ECO:0000259" key="6">
    <source>
        <dbReference type="PROSITE" id="PS51891"/>
    </source>
</evidence>
<keyword evidence="2" id="KW-0479">Metal-binding</keyword>
<accession>A0A9W9G8Q7</accession>
<feature type="domain" description="CENP-V/GFA" evidence="6">
    <location>
        <begin position="51"/>
        <end position="175"/>
    </location>
</feature>
<keyword evidence="3" id="KW-0862">Zinc</keyword>
<dbReference type="PROSITE" id="PS51891">
    <property type="entry name" value="CENP_V_GFA"/>
    <property type="match status" value="1"/>
</dbReference>
<evidence type="ECO:0000313" key="7">
    <source>
        <dbReference type="EMBL" id="KAJ5114143.1"/>
    </source>
</evidence>
<dbReference type="GO" id="GO:0046872">
    <property type="term" value="F:metal ion binding"/>
    <property type="evidence" value="ECO:0007669"/>
    <property type="project" value="UniProtKB-KW"/>
</dbReference>
<dbReference type="SUPFAM" id="SSF51316">
    <property type="entry name" value="Mss4-like"/>
    <property type="match status" value="1"/>
</dbReference>
<dbReference type="Gene3D" id="3.90.1590.10">
    <property type="entry name" value="glutathione-dependent formaldehyde- activating enzyme (gfa)"/>
    <property type="match status" value="1"/>
</dbReference>